<evidence type="ECO:0000256" key="1">
    <source>
        <dbReference type="SAM" id="MobiDB-lite"/>
    </source>
</evidence>
<protein>
    <submittedName>
        <fullName evidence="2">Uncharacterized protein</fullName>
    </submittedName>
</protein>
<organism evidence="2 3">
    <name type="scientific">Argiope bruennichi</name>
    <name type="common">Wasp spider</name>
    <name type="synonym">Aranea bruennichi</name>
    <dbReference type="NCBI Taxonomy" id="94029"/>
    <lineage>
        <taxon>Eukaryota</taxon>
        <taxon>Metazoa</taxon>
        <taxon>Ecdysozoa</taxon>
        <taxon>Arthropoda</taxon>
        <taxon>Chelicerata</taxon>
        <taxon>Arachnida</taxon>
        <taxon>Araneae</taxon>
        <taxon>Araneomorphae</taxon>
        <taxon>Entelegynae</taxon>
        <taxon>Araneoidea</taxon>
        <taxon>Araneidae</taxon>
        <taxon>Argiope</taxon>
    </lineage>
</organism>
<comment type="caution">
    <text evidence="2">The sequence shown here is derived from an EMBL/GenBank/DDBJ whole genome shotgun (WGS) entry which is preliminary data.</text>
</comment>
<accession>A0A8T0DZY3</accession>
<sequence>MEEIRTGGGPRLTQRLGAQADTDRLTDALSGSRVLVIVSSVIGAPTQVRAVSERGQWKGILTDLLLWTSIRIPPGRILRPSFGRGQYPDGGQFGPAGSPSDSSSGAGLTPDRLTDALSGSRVLVSVFGGLRLLISQRTFLKEQLQAILTDLLLRWTSFCIPPGRYLDLFCREVAHRFFVWRVCKPTCCPALYPKLQLFFAKPGDCQLSSNVLLTLLRRKPGAVSNLLTSKTFAPGITTNPHNTTVVMIPKDAADNDIVSLSANLGSIPSVPTSVGADISLGDSGGQYPDGGQFGPAGSPPSEPHRAGRQGLTPESINDALADQECSLAVFGGLGEKSPTSSQRPF</sequence>
<feature type="region of interest" description="Disordered" evidence="1">
    <location>
        <begin position="278"/>
        <end position="317"/>
    </location>
</feature>
<evidence type="ECO:0000313" key="3">
    <source>
        <dbReference type="Proteomes" id="UP000807504"/>
    </source>
</evidence>
<gene>
    <name evidence="2" type="ORF">HNY73_021565</name>
</gene>
<proteinExistence type="predicted"/>
<reference evidence="2" key="1">
    <citation type="journal article" date="2020" name="bioRxiv">
        <title>Chromosome-level reference genome of the European wasp spider Argiope bruennichi: a resource for studies on range expansion and evolutionary adaptation.</title>
        <authorList>
            <person name="Sheffer M.M."/>
            <person name="Hoppe A."/>
            <person name="Krehenwinkel H."/>
            <person name="Uhl G."/>
            <person name="Kuss A.W."/>
            <person name="Jensen L."/>
            <person name="Jensen C."/>
            <person name="Gillespie R.G."/>
            <person name="Hoff K.J."/>
            <person name="Prost S."/>
        </authorList>
    </citation>
    <scope>NUCLEOTIDE SEQUENCE</scope>
</reference>
<feature type="compositionally biased region" description="Low complexity" evidence="1">
    <location>
        <begin position="95"/>
        <end position="107"/>
    </location>
</feature>
<name>A0A8T0DZY3_ARGBR</name>
<dbReference type="Proteomes" id="UP000807504">
    <property type="component" value="Unassembled WGS sequence"/>
</dbReference>
<keyword evidence="3" id="KW-1185">Reference proteome</keyword>
<dbReference type="EMBL" id="JABXBU010002231">
    <property type="protein sequence ID" value="KAF8763377.1"/>
    <property type="molecule type" value="Genomic_DNA"/>
</dbReference>
<dbReference type="AlphaFoldDB" id="A0A8T0DZY3"/>
<evidence type="ECO:0000313" key="2">
    <source>
        <dbReference type="EMBL" id="KAF8763377.1"/>
    </source>
</evidence>
<feature type="compositionally biased region" description="Gly residues" evidence="1">
    <location>
        <begin position="282"/>
        <end position="294"/>
    </location>
</feature>
<feature type="region of interest" description="Disordered" evidence="1">
    <location>
        <begin position="88"/>
        <end position="109"/>
    </location>
</feature>
<reference evidence="2" key="2">
    <citation type="submission" date="2020-06" db="EMBL/GenBank/DDBJ databases">
        <authorList>
            <person name="Sheffer M."/>
        </authorList>
    </citation>
    <scope>NUCLEOTIDE SEQUENCE</scope>
</reference>